<reference evidence="2" key="1">
    <citation type="submission" date="2018-03" db="EMBL/GenBank/DDBJ databases">
        <authorList>
            <person name="Navarro De La Torre S."/>
        </authorList>
    </citation>
    <scope>NUCLEOTIDE SEQUENCE [LARGE SCALE GENOMIC DNA]</scope>
    <source>
        <strain evidence="2">EAod3</strain>
    </source>
</reference>
<keyword evidence="2" id="KW-1185">Reference proteome</keyword>
<gene>
    <name evidence="1" type="ORF">KSP9073_02080</name>
</gene>
<protein>
    <submittedName>
        <fullName evidence="1">Uncharacterized protein</fullName>
    </submittedName>
</protein>
<dbReference type="EMBL" id="ONZI01000003">
    <property type="protein sequence ID" value="SPJ34048.1"/>
    <property type="molecule type" value="Genomic_DNA"/>
</dbReference>
<dbReference type="Proteomes" id="UP000244934">
    <property type="component" value="Unassembled WGS sequence"/>
</dbReference>
<organism evidence="1 2">
    <name type="scientific">Kushneria phyllosphaerae</name>
    <dbReference type="NCBI Taxonomy" id="2100822"/>
    <lineage>
        <taxon>Bacteria</taxon>
        <taxon>Pseudomonadati</taxon>
        <taxon>Pseudomonadota</taxon>
        <taxon>Gammaproteobacteria</taxon>
        <taxon>Oceanospirillales</taxon>
        <taxon>Halomonadaceae</taxon>
        <taxon>Kushneria</taxon>
    </lineage>
</organism>
<sequence>MTSNDPYFFNASCFPKARFLSRQTLFLSR</sequence>
<accession>A0A2R8CMC0</accession>
<evidence type="ECO:0000313" key="1">
    <source>
        <dbReference type="EMBL" id="SPJ34048.1"/>
    </source>
</evidence>
<name>A0A2R8CMC0_9GAMM</name>
<dbReference type="AlphaFoldDB" id="A0A2R8CMC0"/>
<proteinExistence type="predicted"/>
<evidence type="ECO:0000313" key="2">
    <source>
        <dbReference type="Proteomes" id="UP000244934"/>
    </source>
</evidence>